<sequence length="239" mass="26123">MASFDRDGATIHYDDEGRGHPVLLIAPGGMRSANEVWGNMPWNPRTALADGYRLIGMDQRNAGRSTAPVTGDEGWATYAADQLALLDHLGIERCHVLGMCIGGPYILGLLQAAPDRFDSAVLLQPVGIDDNRAALEEMFDAWRADIADRHPEADDAAWASYRSHMWDGEFVLTASPEQAAAIRTPILLLKGNDLYHPASTSDALAATLPDVTYVERWKDDESLPATDATIKEFLARHTP</sequence>
<evidence type="ECO:0000313" key="2">
    <source>
        <dbReference type="EMBL" id="QGG94302.1"/>
    </source>
</evidence>
<dbReference type="PANTHER" id="PTHR43433:SF10">
    <property type="entry name" value="AB HYDROLASE-1 DOMAIN-CONTAINING PROTEIN"/>
    <property type="match status" value="1"/>
</dbReference>
<gene>
    <name evidence="2" type="ORF">GH723_03855</name>
</gene>
<dbReference type="Pfam" id="PF00561">
    <property type="entry name" value="Abhydrolase_1"/>
    <property type="match status" value="1"/>
</dbReference>
<dbReference type="InterPro" id="IPR029058">
    <property type="entry name" value="AB_hydrolase_fold"/>
</dbReference>
<evidence type="ECO:0000313" key="3">
    <source>
        <dbReference type="Proteomes" id="UP000334019"/>
    </source>
</evidence>
<dbReference type="PANTHER" id="PTHR43433">
    <property type="entry name" value="HYDROLASE, ALPHA/BETA FOLD FAMILY PROTEIN"/>
    <property type="match status" value="1"/>
</dbReference>
<keyword evidence="2" id="KW-0378">Hydrolase</keyword>
<dbReference type="Proteomes" id="UP000334019">
    <property type="component" value="Chromosome"/>
</dbReference>
<dbReference type="Gene3D" id="3.40.50.1820">
    <property type="entry name" value="alpha/beta hydrolase"/>
    <property type="match status" value="1"/>
</dbReference>
<dbReference type="InterPro" id="IPR000073">
    <property type="entry name" value="AB_hydrolase_1"/>
</dbReference>
<dbReference type="GO" id="GO:0016787">
    <property type="term" value="F:hydrolase activity"/>
    <property type="evidence" value="ECO:0007669"/>
    <property type="project" value="UniProtKB-KW"/>
</dbReference>
<dbReference type="EMBL" id="CP045851">
    <property type="protein sequence ID" value="QGG94302.1"/>
    <property type="molecule type" value="Genomic_DNA"/>
</dbReference>
<dbReference type="AlphaFoldDB" id="A0A5Q2RHF7"/>
<feature type="domain" description="AB hydrolase-1" evidence="1">
    <location>
        <begin position="21"/>
        <end position="175"/>
    </location>
</feature>
<dbReference type="InterPro" id="IPR050471">
    <property type="entry name" value="AB_hydrolase"/>
</dbReference>
<protein>
    <submittedName>
        <fullName evidence="2">Alpha/beta fold hydrolase</fullName>
    </submittedName>
</protein>
<reference evidence="2 3" key="1">
    <citation type="submission" date="2019-11" db="EMBL/GenBank/DDBJ databases">
        <authorList>
            <person name="He Y."/>
        </authorList>
    </citation>
    <scope>NUCLEOTIDE SEQUENCE [LARGE SCALE GENOMIC DNA]</scope>
    <source>
        <strain evidence="2 3">SCSIO 58843</strain>
    </source>
</reference>
<name>A0A5Q2RHF7_9ACTN</name>
<organism evidence="2 3">
    <name type="scientific">Actinomarinicola tropica</name>
    <dbReference type="NCBI Taxonomy" id="2789776"/>
    <lineage>
        <taxon>Bacteria</taxon>
        <taxon>Bacillati</taxon>
        <taxon>Actinomycetota</taxon>
        <taxon>Acidimicrobiia</taxon>
        <taxon>Acidimicrobiales</taxon>
        <taxon>Iamiaceae</taxon>
        <taxon>Actinomarinicola</taxon>
    </lineage>
</organism>
<evidence type="ECO:0000259" key="1">
    <source>
        <dbReference type="Pfam" id="PF00561"/>
    </source>
</evidence>
<keyword evidence="3" id="KW-1185">Reference proteome</keyword>
<dbReference type="SUPFAM" id="SSF53474">
    <property type="entry name" value="alpha/beta-Hydrolases"/>
    <property type="match status" value="1"/>
</dbReference>
<dbReference type="RefSeq" id="WP_153758408.1">
    <property type="nucleotide sequence ID" value="NZ_CP045851.1"/>
</dbReference>
<accession>A0A5Q2RHF7</accession>
<proteinExistence type="predicted"/>
<dbReference type="KEGG" id="atq:GH723_03855"/>